<keyword evidence="4 10" id="KW-0479">Metal-binding</keyword>
<dbReference type="InterPro" id="IPR008250">
    <property type="entry name" value="ATPase_P-typ_transduc_dom_A_sf"/>
</dbReference>
<dbReference type="GeneID" id="17089547"/>
<protein>
    <submittedName>
        <fullName evidence="12">Cu2+-exporting P-type ATPase</fullName>
        <ecNumber evidence="12">3.6.3.4</ecNumber>
    </submittedName>
</protein>
<dbReference type="InterPro" id="IPR023214">
    <property type="entry name" value="HAD_sf"/>
</dbReference>
<dbReference type="Gene3D" id="3.40.50.1000">
    <property type="entry name" value="HAD superfamily/HAD-like"/>
    <property type="match status" value="1"/>
</dbReference>
<dbReference type="InterPro" id="IPR044492">
    <property type="entry name" value="P_typ_ATPase_HD_dom"/>
</dbReference>
<dbReference type="InterPro" id="IPR001757">
    <property type="entry name" value="P_typ_ATPase"/>
</dbReference>
<dbReference type="GO" id="GO:0005524">
    <property type="term" value="F:ATP binding"/>
    <property type="evidence" value="ECO:0007669"/>
    <property type="project" value="UniProtKB-UniRule"/>
</dbReference>
<dbReference type="SUPFAM" id="SSF81653">
    <property type="entry name" value="Calcium ATPase, transduction domain A"/>
    <property type="match status" value="1"/>
</dbReference>
<dbReference type="InterPro" id="IPR023299">
    <property type="entry name" value="ATPase_P-typ_cyto_dom_N"/>
</dbReference>
<evidence type="ECO:0000256" key="5">
    <source>
        <dbReference type="ARBA" id="ARBA00022741"/>
    </source>
</evidence>
<dbReference type="PROSITE" id="PS01047">
    <property type="entry name" value="HMA_1"/>
    <property type="match status" value="1"/>
</dbReference>
<dbReference type="InterPro" id="IPR018303">
    <property type="entry name" value="ATPase_P-typ_P_site"/>
</dbReference>
<keyword evidence="8 10" id="KW-1133">Transmembrane helix</keyword>
<evidence type="ECO:0000256" key="2">
    <source>
        <dbReference type="ARBA" id="ARBA00006024"/>
    </source>
</evidence>
<dbReference type="EMBL" id="KB454496">
    <property type="protein sequence ID" value="EME30850.1"/>
    <property type="molecule type" value="Genomic_DNA"/>
</dbReference>
<dbReference type="GO" id="GO:0012505">
    <property type="term" value="C:endomembrane system"/>
    <property type="evidence" value="ECO:0007669"/>
    <property type="project" value="UniProtKB-SubCell"/>
</dbReference>
<dbReference type="Pfam" id="PF00122">
    <property type="entry name" value="E1-E2_ATPase"/>
    <property type="match status" value="1"/>
</dbReference>
<dbReference type="SUPFAM" id="SSF55008">
    <property type="entry name" value="HMA, heavy metal-associated domain"/>
    <property type="match status" value="1"/>
</dbReference>
<dbReference type="InterPro" id="IPR036163">
    <property type="entry name" value="HMA_dom_sf"/>
</dbReference>
<dbReference type="InterPro" id="IPR017969">
    <property type="entry name" value="Heavy-metal-associated_CS"/>
</dbReference>
<keyword evidence="5 10" id="KW-0547">Nucleotide-binding</keyword>
<accession>M2X397</accession>
<keyword evidence="12" id="KW-0378">Hydrolase</keyword>
<dbReference type="SUPFAM" id="SSF81660">
    <property type="entry name" value="Metal cation-transporting ATPase, ATP-binding domain N"/>
    <property type="match status" value="1"/>
</dbReference>
<evidence type="ECO:0000256" key="6">
    <source>
        <dbReference type="ARBA" id="ARBA00022840"/>
    </source>
</evidence>
<dbReference type="GO" id="GO:0016887">
    <property type="term" value="F:ATP hydrolysis activity"/>
    <property type="evidence" value="ECO:0007669"/>
    <property type="project" value="InterPro"/>
</dbReference>
<dbReference type="InterPro" id="IPR006121">
    <property type="entry name" value="HMA_dom"/>
</dbReference>
<dbReference type="GO" id="GO:0043682">
    <property type="term" value="F:P-type divalent copper transporter activity"/>
    <property type="evidence" value="ECO:0007669"/>
    <property type="project" value="TreeGrafter"/>
</dbReference>
<organism evidence="12 13">
    <name type="scientific">Galdieria sulphuraria</name>
    <name type="common">Red alga</name>
    <dbReference type="NCBI Taxonomy" id="130081"/>
    <lineage>
        <taxon>Eukaryota</taxon>
        <taxon>Rhodophyta</taxon>
        <taxon>Bangiophyceae</taxon>
        <taxon>Galdieriales</taxon>
        <taxon>Galdieriaceae</taxon>
        <taxon>Galdieria</taxon>
    </lineage>
</organism>
<dbReference type="SUPFAM" id="SSF81665">
    <property type="entry name" value="Calcium ATPase, transmembrane domain M"/>
    <property type="match status" value="1"/>
</dbReference>
<gene>
    <name evidence="12" type="ORF">Gasu_18660</name>
</gene>
<dbReference type="InterPro" id="IPR059000">
    <property type="entry name" value="ATPase_P-type_domA"/>
</dbReference>
<dbReference type="Pfam" id="PF00702">
    <property type="entry name" value="Hydrolase"/>
    <property type="match status" value="1"/>
</dbReference>
<evidence type="ECO:0000256" key="1">
    <source>
        <dbReference type="ARBA" id="ARBA00004127"/>
    </source>
</evidence>
<keyword evidence="7" id="KW-1278">Translocase</keyword>
<dbReference type="PRINTS" id="PR00119">
    <property type="entry name" value="CATATPASE"/>
</dbReference>
<evidence type="ECO:0000256" key="8">
    <source>
        <dbReference type="ARBA" id="ARBA00022989"/>
    </source>
</evidence>
<dbReference type="InterPro" id="IPR023298">
    <property type="entry name" value="ATPase_P-typ_TM_dom_sf"/>
</dbReference>
<dbReference type="PROSITE" id="PS00154">
    <property type="entry name" value="ATPASE_E1_E2"/>
    <property type="match status" value="1"/>
</dbReference>
<dbReference type="SUPFAM" id="SSF56784">
    <property type="entry name" value="HAD-like"/>
    <property type="match status" value="1"/>
</dbReference>
<dbReference type="KEGG" id="gsl:Gasu_18660"/>
<dbReference type="Proteomes" id="UP000030680">
    <property type="component" value="Unassembled WGS sequence"/>
</dbReference>
<keyword evidence="3 10" id="KW-0812">Transmembrane</keyword>
<dbReference type="PANTHER" id="PTHR43520:SF8">
    <property type="entry name" value="P-TYPE CU(+) TRANSPORTER"/>
    <property type="match status" value="1"/>
</dbReference>
<dbReference type="OrthoDB" id="432719at2759"/>
<dbReference type="Gene3D" id="3.30.70.100">
    <property type="match status" value="1"/>
</dbReference>
<dbReference type="SFLD" id="SFLDS00003">
    <property type="entry name" value="Haloacid_Dehalogenase"/>
    <property type="match status" value="1"/>
</dbReference>
<dbReference type="Gramene" id="EME30850">
    <property type="protein sequence ID" value="EME30850"/>
    <property type="gene ID" value="Gasu_18660"/>
</dbReference>
<dbReference type="EC" id="3.6.3.4" evidence="12"/>
<keyword evidence="9 10" id="KW-0472">Membrane</keyword>
<dbReference type="GO" id="GO:0016020">
    <property type="term" value="C:membrane"/>
    <property type="evidence" value="ECO:0007669"/>
    <property type="project" value="UniProtKB-SubCell"/>
</dbReference>
<dbReference type="SFLD" id="SFLDF00027">
    <property type="entry name" value="p-type_atpase"/>
    <property type="match status" value="1"/>
</dbReference>
<dbReference type="AlphaFoldDB" id="M2X397"/>
<comment type="similarity">
    <text evidence="2 10">Belongs to the cation transport ATPase (P-type) (TC 3.A.3) family. Type IB subfamily.</text>
</comment>
<evidence type="ECO:0000256" key="4">
    <source>
        <dbReference type="ARBA" id="ARBA00022723"/>
    </source>
</evidence>
<feature type="transmembrane region" description="Helical" evidence="10">
    <location>
        <begin position="278"/>
        <end position="294"/>
    </location>
</feature>
<dbReference type="RefSeq" id="XP_005707370.1">
    <property type="nucleotide sequence ID" value="XM_005707313.1"/>
</dbReference>
<evidence type="ECO:0000256" key="3">
    <source>
        <dbReference type="ARBA" id="ARBA00022692"/>
    </source>
</evidence>
<comment type="subcellular location">
    <subcellularLocation>
        <location evidence="1">Endomembrane system</location>
        <topology evidence="1">Multi-pass membrane protein</topology>
    </subcellularLocation>
    <subcellularLocation>
        <location evidence="10">Membrane</location>
    </subcellularLocation>
</comment>
<feature type="transmembrane region" description="Helical" evidence="10">
    <location>
        <begin position="572"/>
        <end position="599"/>
    </location>
</feature>
<dbReference type="STRING" id="130081.M2X397"/>
<keyword evidence="13" id="KW-1185">Reference proteome</keyword>
<dbReference type="SFLD" id="SFLDG00002">
    <property type="entry name" value="C1.7:_P-type_atpase_like"/>
    <property type="match status" value="1"/>
</dbReference>
<dbReference type="GO" id="GO:0005507">
    <property type="term" value="F:copper ion binding"/>
    <property type="evidence" value="ECO:0007669"/>
    <property type="project" value="TreeGrafter"/>
</dbReference>
<dbReference type="PROSITE" id="PS50846">
    <property type="entry name" value="HMA_2"/>
    <property type="match status" value="1"/>
</dbReference>
<evidence type="ECO:0000256" key="10">
    <source>
        <dbReference type="RuleBase" id="RU362081"/>
    </source>
</evidence>
<dbReference type="PRINTS" id="PR00120">
    <property type="entry name" value="HATPASE"/>
</dbReference>
<proteinExistence type="inferred from homology"/>
<feature type="transmembrane region" description="Helical" evidence="10">
    <location>
        <begin position="962"/>
        <end position="981"/>
    </location>
</feature>
<evidence type="ECO:0000256" key="9">
    <source>
        <dbReference type="ARBA" id="ARBA00023136"/>
    </source>
</evidence>
<dbReference type="PANTHER" id="PTHR43520">
    <property type="entry name" value="ATP7, ISOFORM B"/>
    <property type="match status" value="1"/>
</dbReference>
<reference evidence="13" key="1">
    <citation type="journal article" date="2013" name="Science">
        <title>Gene transfer from bacteria and archaea facilitated evolution of an extremophilic eukaryote.</title>
        <authorList>
            <person name="Schonknecht G."/>
            <person name="Chen W.H."/>
            <person name="Ternes C.M."/>
            <person name="Barbier G.G."/>
            <person name="Shrestha R.P."/>
            <person name="Stanke M."/>
            <person name="Brautigam A."/>
            <person name="Baker B.J."/>
            <person name="Banfield J.F."/>
            <person name="Garavito R.M."/>
            <person name="Carr K."/>
            <person name="Wilkerson C."/>
            <person name="Rensing S.A."/>
            <person name="Gagneul D."/>
            <person name="Dickenson N.E."/>
            <person name="Oesterhelt C."/>
            <person name="Lercher M.J."/>
            <person name="Weber A.P."/>
        </authorList>
    </citation>
    <scope>NUCLEOTIDE SEQUENCE [LARGE SCALE GENOMIC DNA]</scope>
    <source>
        <strain evidence="13">074W</strain>
    </source>
</reference>
<keyword evidence="6 10" id="KW-0067">ATP-binding</keyword>
<dbReference type="Gene3D" id="3.40.1110.10">
    <property type="entry name" value="Calcium-transporting ATPase, cytoplasmic domain N"/>
    <property type="match status" value="1"/>
</dbReference>
<dbReference type="Pfam" id="PF00403">
    <property type="entry name" value="HMA"/>
    <property type="match status" value="1"/>
</dbReference>
<dbReference type="eggNOG" id="KOG0207">
    <property type="taxonomic scope" value="Eukaryota"/>
</dbReference>
<dbReference type="CDD" id="cd00371">
    <property type="entry name" value="HMA"/>
    <property type="match status" value="1"/>
</dbReference>
<feature type="domain" description="HMA" evidence="11">
    <location>
        <begin position="2"/>
        <end position="65"/>
    </location>
</feature>
<dbReference type="NCBIfam" id="TIGR01525">
    <property type="entry name" value="ATPase-IB_hvy"/>
    <property type="match status" value="1"/>
</dbReference>
<feature type="transmembrane region" description="Helical" evidence="10">
    <location>
        <begin position="300"/>
        <end position="319"/>
    </location>
</feature>
<dbReference type="InterPro" id="IPR027256">
    <property type="entry name" value="P-typ_ATPase_IB"/>
</dbReference>
<sequence length="1019" mass="114887">MSGWNLQVQGMTCSSCAKNIQNALYKEEEVSNVSVNVLLGSVLVQGRCSKEQITNDVEAIGFKVVSCTPLKDDCDDVESSDQTKLTICTKDKEDTGRRLIRVKTGVASAAEYIQQVPTTELVLRWNNIKAAELCADFLKKLKFVQHVSISSLSDLEKASVTQSYCSNILRSWKIFFASKQVPTESVFFVTAVIYDFRNFYPEAYLKEQFTHWQTLMNEMGTSNTKAAIYAYLSSHLTELSWQTDCKVDVSADGNKMMESVTNALNCVYDEGKKWRDRFLWCTLCSIPLLLLVLVNPSSLLLLQIVLATFVQCYGGYPFYRAAFHVMKHSMRANMAVLITTSSLIAYIYSLFLCFQRWFLEQSTDSRLFMPMFETGAMLITVVLFGKWMESTLKMRASRELEKIGELLPSKVHIVLHKEPIEIFDFSNSSLLQVESSIIEPGDIIRVETGLAIPVDGKIVSGSSFVDESFLTGEPCTIQKTVNDTVYAGAINISHPLFIQATSVGSKTSMEEILRLWNETQLSKAPTEPIADKISAIFVPSVLLLSLGVFLCWWICLQYSIVPMNWWVNDGKFLFCLYFCLSAMVIACPCALGLAAPMAYMIASFTALKHGIVYRDISTLIAFIEDIENIVFDKTGTLTLGRPVVTQCHGLSCTLMNGYDENFSQRIVWRIVDELESQCVHPIAKAVTDYARQCIDNNEELSLFTLSSVKEQPGIGMEAEFQCTSDDQWHSIMIGQKDWLLTRCTEARVLDQCHVLKEALIRLEQLHSKVENETLVLVAINHIPIWLLLVEDAIRPEAHLAIQWLQNNLGLHCWLLSGDNYKSARHVANVVGIQERYVMAKLQPWQKWQWIQSKMAEQREANCSEKRKVGRIVFVGDGLNDAPALAQADIGMAMGNSNPISHQTASVVLKRNDLRDIITALDLAKRLKKTIYWNYAWAMLYNLLAFPLAAGLLYPLWRIRIPPFLAAAAMGFSSISVMLSSLRLKNYKPPNQSLAETDDDIEMQPRIETWENEATSHLMG</sequence>
<evidence type="ECO:0000259" key="11">
    <source>
        <dbReference type="PROSITE" id="PS50846"/>
    </source>
</evidence>
<dbReference type="NCBIfam" id="TIGR01494">
    <property type="entry name" value="ATPase_P-type"/>
    <property type="match status" value="2"/>
</dbReference>
<evidence type="ECO:0000313" key="13">
    <source>
        <dbReference type="Proteomes" id="UP000030680"/>
    </source>
</evidence>
<dbReference type="PROSITE" id="PS01229">
    <property type="entry name" value="COF_2"/>
    <property type="match status" value="1"/>
</dbReference>
<dbReference type="OMA" id="HWMLPAW"/>
<feature type="transmembrane region" description="Helical" evidence="10">
    <location>
        <begin position="536"/>
        <end position="560"/>
    </location>
</feature>
<dbReference type="Gene3D" id="2.70.150.10">
    <property type="entry name" value="Calcium-transporting ATPase, cytoplasmic transduction domain A"/>
    <property type="match status" value="1"/>
</dbReference>
<feature type="transmembrane region" description="Helical" evidence="10">
    <location>
        <begin position="934"/>
        <end position="956"/>
    </location>
</feature>
<name>M2X397_GALSU</name>
<feature type="transmembrane region" description="Helical" evidence="10">
    <location>
        <begin position="331"/>
        <end position="348"/>
    </location>
</feature>
<dbReference type="GO" id="GO:0055070">
    <property type="term" value="P:copper ion homeostasis"/>
    <property type="evidence" value="ECO:0007669"/>
    <property type="project" value="TreeGrafter"/>
</dbReference>
<dbReference type="InterPro" id="IPR036412">
    <property type="entry name" value="HAD-like_sf"/>
</dbReference>
<feature type="transmembrane region" description="Helical" evidence="10">
    <location>
        <begin position="368"/>
        <end position="388"/>
    </location>
</feature>
<evidence type="ECO:0000313" key="12">
    <source>
        <dbReference type="EMBL" id="EME30850.1"/>
    </source>
</evidence>
<evidence type="ECO:0000256" key="7">
    <source>
        <dbReference type="ARBA" id="ARBA00022967"/>
    </source>
</evidence>